<evidence type="ECO:0000313" key="2">
    <source>
        <dbReference type="Proteomes" id="UP000499080"/>
    </source>
</evidence>
<dbReference type="Proteomes" id="UP000499080">
    <property type="component" value="Unassembled WGS sequence"/>
</dbReference>
<dbReference type="AlphaFoldDB" id="A0A4Y2FG09"/>
<gene>
    <name evidence="1" type="ORF">AVEN_120808_1</name>
</gene>
<dbReference type="EMBL" id="BGPR01000869">
    <property type="protein sequence ID" value="GBM38444.1"/>
    <property type="molecule type" value="Genomic_DNA"/>
</dbReference>
<reference evidence="1 2" key="1">
    <citation type="journal article" date="2019" name="Sci. Rep.">
        <title>Orb-weaving spider Araneus ventricosus genome elucidates the spidroin gene catalogue.</title>
        <authorList>
            <person name="Kono N."/>
            <person name="Nakamura H."/>
            <person name="Ohtoshi R."/>
            <person name="Moran D.A.P."/>
            <person name="Shinohara A."/>
            <person name="Yoshida Y."/>
            <person name="Fujiwara M."/>
            <person name="Mori M."/>
            <person name="Tomita M."/>
            <person name="Arakawa K."/>
        </authorList>
    </citation>
    <scope>NUCLEOTIDE SEQUENCE [LARGE SCALE GENOMIC DNA]</scope>
</reference>
<accession>A0A4Y2FG09</accession>
<keyword evidence="2" id="KW-1185">Reference proteome</keyword>
<evidence type="ECO:0000313" key="1">
    <source>
        <dbReference type="EMBL" id="GBM38444.1"/>
    </source>
</evidence>
<name>A0A4Y2FG09_ARAVE</name>
<sequence>MATRTPASVLELLQRLSFTGPWVPRQDRGKECHHRNIDERSEGPLLGYCSTSGIVRKYIKFTDTSYNLLVVFSAYHWPRELRHGIAWLKNIHRR</sequence>
<comment type="caution">
    <text evidence="1">The sequence shown here is derived from an EMBL/GenBank/DDBJ whole genome shotgun (WGS) entry which is preliminary data.</text>
</comment>
<protein>
    <submittedName>
        <fullName evidence="1">Uncharacterized protein</fullName>
    </submittedName>
</protein>
<proteinExistence type="predicted"/>
<organism evidence="1 2">
    <name type="scientific">Araneus ventricosus</name>
    <name type="common">Orbweaver spider</name>
    <name type="synonym">Epeira ventricosa</name>
    <dbReference type="NCBI Taxonomy" id="182803"/>
    <lineage>
        <taxon>Eukaryota</taxon>
        <taxon>Metazoa</taxon>
        <taxon>Ecdysozoa</taxon>
        <taxon>Arthropoda</taxon>
        <taxon>Chelicerata</taxon>
        <taxon>Arachnida</taxon>
        <taxon>Araneae</taxon>
        <taxon>Araneomorphae</taxon>
        <taxon>Entelegynae</taxon>
        <taxon>Araneoidea</taxon>
        <taxon>Araneidae</taxon>
        <taxon>Araneus</taxon>
    </lineage>
</organism>